<dbReference type="SMART" id="SM00521">
    <property type="entry name" value="CBF"/>
    <property type="match status" value="1"/>
</dbReference>
<proteinExistence type="inferred from homology"/>
<evidence type="ECO:0000256" key="1">
    <source>
        <dbReference type="ARBA" id="ARBA00004123"/>
    </source>
</evidence>
<dbReference type="PRINTS" id="PR00616">
    <property type="entry name" value="CCAATSUBUNTB"/>
</dbReference>
<keyword evidence="9" id="KW-1185">Reference proteome</keyword>
<dbReference type="Pfam" id="PF02045">
    <property type="entry name" value="CBFB_NFYA"/>
    <property type="match status" value="1"/>
</dbReference>
<dbReference type="InterPro" id="IPR001289">
    <property type="entry name" value="NFYA"/>
</dbReference>
<dbReference type="GO" id="GO:0005634">
    <property type="term" value="C:nucleus"/>
    <property type="evidence" value="ECO:0007669"/>
    <property type="project" value="UniProtKB-SubCell"/>
</dbReference>
<dbReference type="Proteomes" id="UP000623129">
    <property type="component" value="Unassembled WGS sequence"/>
</dbReference>
<feature type="compositionally biased region" description="Low complexity" evidence="7">
    <location>
        <begin position="114"/>
        <end position="125"/>
    </location>
</feature>
<evidence type="ECO:0000256" key="5">
    <source>
        <dbReference type="ARBA" id="ARBA00023242"/>
    </source>
</evidence>
<comment type="function">
    <text evidence="6">Component of the sequence-specific heterotrimeric transcription factor (NF-Y) which specifically recognizes a 5'-CCAAT-3' box motif found in the promoters of its target genes.</text>
</comment>
<evidence type="ECO:0000256" key="4">
    <source>
        <dbReference type="ARBA" id="ARBA00023163"/>
    </source>
</evidence>
<protein>
    <recommendedName>
        <fullName evidence="6">Nuclear transcription factor Y subunit</fullName>
    </recommendedName>
</protein>
<accession>A0A833R4I6</accession>
<evidence type="ECO:0000313" key="9">
    <source>
        <dbReference type="Proteomes" id="UP000623129"/>
    </source>
</evidence>
<dbReference type="PANTHER" id="PTHR12632">
    <property type="entry name" value="TRANSCRIPTION FACTOR NF-Y ALPHA-RELATED"/>
    <property type="match status" value="1"/>
</dbReference>
<feature type="compositionally biased region" description="Polar residues" evidence="7">
    <location>
        <begin position="83"/>
        <end position="96"/>
    </location>
</feature>
<keyword evidence="2 6" id="KW-0805">Transcription regulation</keyword>
<sequence>MYSVSSMKSKSMDSQLQYKIISTVNGPIFVNAKQFHAILRRRRARAKDERENRVRKNRKPYLHESRHLHAMRRVRGSGGRFVNTKSLKNGNSTNVSGKKATNIPLTFPPHMTASLSSETQQSESSYPDPGSVGAVRVAGLEVTSTYMQHSLNEFNMFDQLRTPFFHQMQVFMNGEQVA</sequence>
<name>A0A833R4I6_9POAL</name>
<dbReference type="Gene3D" id="6.10.250.2430">
    <property type="match status" value="1"/>
</dbReference>
<dbReference type="PROSITE" id="PS51152">
    <property type="entry name" value="NFYA_HAP2_2"/>
    <property type="match status" value="1"/>
</dbReference>
<comment type="caution">
    <text evidence="8">The sequence shown here is derived from an EMBL/GenBank/DDBJ whole genome shotgun (WGS) entry which is preliminary data.</text>
</comment>
<dbReference type="OrthoDB" id="1097733at2759"/>
<dbReference type="EMBL" id="SWLB01000014">
    <property type="protein sequence ID" value="KAF3329826.1"/>
    <property type="molecule type" value="Genomic_DNA"/>
</dbReference>
<comment type="subcellular location">
    <subcellularLocation>
        <location evidence="1 6">Nucleus</location>
    </subcellularLocation>
</comment>
<dbReference type="GO" id="GO:0003677">
    <property type="term" value="F:DNA binding"/>
    <property type="evidence" value="ECO:0007669"/>
    <property type="project" value="UniProtKB-KW"/>
</dbReference>
<feature type="region of interest" description="Disordered" evidence="7">
    <location>
        <begin position="80"/>
        <end position="130"/>
    </location>
</feature>
<keyword evidence="4 6" id="KW-0804">Transcription</keyword>
<keyword evidence="5 6" id="KW-0539">Nucleus</keyword>
<evidence type="ECO:0000256" key="7">
    <source>
        <dbReference type="SAM" id="MobiDB-lite"/>
    </source>
</evidence>
<keyword evidence="3 6" id="KW-0238">DNA-binding</keyword>
<dbReference type="GO" id="GO:0003700">
    <property type="term" value="F:DNA-binding transcription factor activity"/>
    <property type="evidence" value="ECO:0007669"/>
    <property type="project" value="UniProtKB-UniRule"/>
</dbReference>
<organism evidence="8 9">
    <name type="scientific">Carex littledalei</name>
    <dbReference type="NCBI Taxonomy" id="544730"/>
    <lineage>
        <taxon>Eukaryota</taxon>
        <taxon>Viridiplantae</taxon>
        <taxon>Streptophyta</taxon>
        <taxon>Embryophyta</taxon>
        <taxon>Tracheophyta</taxon>
        <taxon>Spermatophyta</taxon>
        <taxon>Magnoliopsida</taxon>
        <taxon>Liliopsida</taxon>
        <taxon>Poales</taxon>
        <taxon>Cyperaceae</taxon>
        <taxon>Cyperoideae</taxon>
        <taxon>Cariceae</taxon>
        <taxon>Carex</taxon>
        <taxon>Carex subgen. Euthyceras</taxon>
    </lineage>
</organism>
<evidence type="ECO:0000313" key="8">
    <source>
        <dbReference type="EMBL" id="KAF3329826.1"/>
    </source>
</evidence>
<evidence type="ECO:0000256" key="6">
    <source>
        <dbReference type="RuleBase" id="RU367155"/>
    </source>
</evidence>
<reference evidence="8" key="1">
    <citation type="submission" date="2020-01" db="EMBL/GenBank/DDBJ databases">
        <title>Genome sequence of Kobresia littledalei, the first chromosome-level genome in the family Cyperaceae.</title>
        <authorList>
            <person name="Qu G."/>
        </authorList>
    </citation>
    <scope>NUCLEOTIDE SEQUENCE</scope>
    <source>
        <strain evidence="8">C.B.Clarke</strain>
        <tissue evidence="8">Leaf</tissue>
    </source>
</reference>
<comment type="similarity">
    <text evidence="6">Belongs to the NFYA/HAP2 subunit family.</text>
</comment>
<evidence type="ECO:0000256" key="2">
    <source>
        <dbReference type="ARBA" id="ARBA00023015"/>
    </source>
</evidence>
<dbReference type="AlphaFoldDB" id="A0A833R4I6"/>
<evidence type="ECO:0000256" key="3">
    <source>
        <dbReference type="ARBA" id="ARBA00023125"/>
    </source>
</evidence>
<gene>
    <name evidence="8" type="ORF">FCM35_KLT05157</name>
</gene>
<comment type="subunit">
    <text evidence="6">Heterotrimer.</text>
</comment>